<feature type="domain" description="Isopenicillin N synthase-like Fe(2+) 2OG dioxygenase" evidence="5">
    <location>
        <begin position="58"/>
        <end position="106"/>
    </location>
</feature>
<evidence type="ECO:0000256" key="2">
    <source>
        <dbReference type="ARBA" id="ARBA00022723"/>
    </source>
</evidence>
<gene>
    <name evidence="6" type="ORF">Fot_22928</name>
</gene>
<evidence type="ECO:0000256" key="1">
    <source>
        <dbReference type="ARBA" id="ARBA00008056"/>
    </source>
</evidence>
<keyword evidence="4" id="KW-0408">Iron</keyword>
<evidence type="ECO:0000256" key="3">
    <source>
        <dbReference type="ARBA" id="ARBA00023002"/>
    </source>
</evidence>
<dbReference type="GO" id="GO:0046872">
    <property type="term" value="F:metal ion binding"/>
    <property type="evidence" value="ECO:0007669"/>
    <property type="project" value="UniProtKB-KW"/>
</dbReference>
<evidence type="ECO:0000313" key="6">
    <source>
        <dbReference type="EMBL" id="KAL2530327.1"/>
    </source>
</evidence>
<keyword evidence="2" id="KW-0479">Metal-binding</keyword>
<organism evidence="6 7">
    <name type="scientific">Forsythia ovata</name>
    <dbReference type="NCBI Taxonomy" id="205694"/>
    <lineage>
        <taxon>Eukaryota</taxon>
        <taxon>Viridiplantae</taxon>
        <taxon>Streptophyta</taxon>
        <taxon>Embryophyta</taxon>
        <taxon>Tracheophyta</taxon>
        <taxon>Spermatophyta</taxon>
        <taxon>Magnoliopsida</taxon>
        <taxon>eudicotyledons</taxon>
        <taxon>Gunneridae</taxon>
        <taxon>Pentapetalae</taxon>
        <taxon>asterids</taxon>
        <taxon>lamiids</taxon>
        <taxon>Lamiales</taxon>
        <taxon>Oleaceae</taxon>
        <taxon>Forsythieae</taxon>
        <taxon>Forsythia</taxon>
    </lineage>
</organism>
<dbReference type="Proteomes" id="UP001604277">
    <property type="component" value="Unassembled WGS sequence"/>
</dbReference>
<dbReference type="GO" id="GO:0016491">
    <property type="term" value="F:oxidoreductase activity"/>
    <property type="evidence" value="ECO:0007669"/>
    <property type="project" value="UniProtKB-KW"/>
</dbReference>
<keyword evidence="3" id="KW-0560">Oxidoreductase</keyword>
<keyword evidence="7" id="KW-1185">Reference proteome</keyword>
<evidence type="ECO:0000256" key="4">
    <source>
        <dbReference type="ARBA" id="ARBA00023004"/>
    </source>
</evidence>
<protein>
    <submittedName>
        <fullName evidence="6">1-aminocyclopropane-1-carboxylate oxidase-like protein 11</fullName>
    </submittedName>
</protein>
<dbReference type="Gene3D" id="2.60.120.330">
    <property type="entry name" value="B-lactam Antibiotic, Isopenicillin N Synthase, Chain"/>
    <property type="match status" value="1"/>
</dbReference>
<name>A0ABD1UZ44_9LAMI</name>
<dbReference type="PANTHER" id="PTHR10209:SF860">
    <property type="entry name" value="1-AMINOCYCLOPROPANE-1-CARBOXYLATE OXIDASE HOMOLOG"/>
    <property type="match status" value="1"/>
</dbReference>
<accession>A0ABD1UZ44</accession>
<dbReference type="EMBL" id="JBFOLJ010000006">
    <property type="protein sequence ID" value="KAL2530327.1"/>
    <property type="molecule type" value="Genomic_DNA"/>
</dbReference>
<comment type="caution">
    <text evidence="6">The sequence shown here is derived from an EMBL/GenBank/DDBJ whole genome shotgun (WGS) entry which is preliminary data.</text>
</comment>
<dbReference type="SUPFAM" id="SSF51197">
    <property type="entry name" value="Clavaminate synthase-like"/>
    <property type="match status" value="1"/>
</dbReference>
<reference evidence="7" key="1">
    <citation type="submission" date="2024-07" db="EMBL/GenBank/DDBJ databases">
        <title>Two chromosome-level genome assemblies of Korean endemic species Abeliophyllum distichum and Forsythia ovata (Oleaceae).</title>
        <authorList>
            <person name="Jang H."/>
        </authorList>
    </citation>
    <scope>NUCLEOTIDE SEQUENCE [LARGE SCALE GENOMIC DNA]</scope>
</reference>
<evidence type="ECO:0000313" key="7">
    <source>
        <dbReference type="Proteomes" id="UP001604277"/>
    </source>
</evidence>
<comment type="similarity">
    <text evidence="1">Belongs to the iron/ascorbate-dependent oxidoreductase family.</text>
</comment>
<dbReference type="PANTHER" id="PTHR10209">
    <property type="entry name" value="OXIDOREDUCTASE, 2OG-FE II OXYGENASE FAMILY PROTEIN"/>
    <property type="match status" value="1"/>
</dbReference>
<proteinExistence type="inferred from homology"/>
<dbReference type="InterPro" id="IPR044861">
    <property type="entry name" value="IPNS-like_FE2OG_OXY"/>
</dbReference>
<evidence type="ECO:0000259" key="5">
    <source>
        <dbReference type="Pfam" id="PF03171"/>
    </source>
</evidence>
<sequence>MSLKQLNCQKFAECRSPTIEYINQLTKLGELLFELLAEALGLKQEHLVAMECAKRIQFYLPLLSSMPQLKLTLGTSKHTDCAFLTIVPQDQIGGLQVLKNNQWIDV</sequence>
<dbReference type="AlphaFoldDB" id="A0ABD1UZ44"/>
<dbReference type="InterPro" id="IPR027443">
    <property type="entry name" value="IPNS-like_sf"/>
</dbReference>
<dbReference type="Pfam" id="PF03171">
    <property type="entry name" value="2OG-FeII_Oxy"/>
    <property type="match status" value="1"/>
</dbReference>